<keyword evidence="1" id="KW-1133">Transmembrane helix</keyword>
<protein>
    <submittedName>
        <fullName evidence="2">Uncharacterized protein</fullName>
    </submittedName>
</protein>
<reference evidence="2" key="1">
    <citation type="submission" date="2016-04" db="EMBL/GenBank/DDBJ databases">
        <authorList>
            <person name="Calderon-Fernandez G.M.Sr."/>
        </authorList>
    </citation>
    <scope>NUCLEOTIDE SEQUENCE</scope>
    <source>
        <strain evidence="2">Int1</strain>
        <tissue evidence="2">Integument</tissue>
    </source>
</reference>
<proteinExistence type="predicted"/>
<name>A0A170XNJ6_TRIIF</name>
<dbReference type="AlphaFoldDB" id="A0A170XNJ6"/>
<keyword evidence="1" id="KW-0472">Membrane</keyword>
<evidence type="ECO:0000256" key="1">
    <source>
        <dbReference type="SAM" id="Phobius"/>
    </source>
</evidence>
<feature type="transmembrane region" description="Helical" evidence="1">
    <location>
        <begin position="12"/>
        <end position="29"/>
    </location>
</feature>
<accession>A0A170XNJ6</accession>
<reference evidence="2" key="2">
    <citation type="journal article" date="2017" name="J. Med. Entomol.">
        <title>Transcriptome Analysis of the Triatoma infestans (Hemiptera: Reduviidae) Integument.</title>
        <authorList>
            <person name="Calderon-Fernandez G.M."/>
            <person name="Moriconi D.E."/>
            <person name="Dulbecco A.B."/>
            <person name="Juarez M.P."/>
        </authorList>
    </citation>
    <scope>NUCLEOTIDE SEQUENCE</scope>
    <source>
        <strain evidence="2">Int1</strain>
        <tissue evidence="2">Integument</tissue>
    </source>
</reference>
<dbReference type="EMBL" id="GEMB01004226">
    <property type="protein sequence ID" value="JAR99043.1"/>
    <property type="molecule type" value="Transcribed_RNA"/>
</dbReference>
<evidence type="ECO:0000313" key="2">
    <source>
        <dbReference type="EMBL" id="JAR99043.1"/>
    </source>
</evidence>
<keyword evidence="1" id="KW-0812">Transmembrane</keyword>
<organism evidence="2">
    <name type="scientific">Triatoma infestans</name>
    <name type="common">Assassin bug</name>
    <dbReference type="NCBI Taxonomy" id="30076"/>
    <lineage>
        <taxon>Eukaryota</taxon>
        <taxon>Metazoa</taxon>
        <taxon>Ecdysozoa</taxon>
        <taxon>Arthropoda</taxon>
        <taxon>Hexapoda</taxon>
        <taxon>Insecta</taxon>
        <taxon>Pterygota</taxon>
        <taxon>Neoptera</taxon>
        <taxon>Paraneoptera</taxon>
        <taxon>Hemiptera</taxon>
        <taxon>Heteroptera</taxon>
        <taxon>Panheteroptera</taxon>
        <taxon>Cimicomorpha</taxon>
        <taxon>Reduviidae</taxon>
        <taxon>Triatominae</taxon>
        <taxon>Triatoma</taxon>
    </lineage>
</organism>
<sequence length="30" mass="3594">MQEWVQTGDYWLKYASIAFPLNIFLVFSII</sequence>